<sequence length="836" mass="97581">MMIYQQEKMTLKYRDQIVNGELTIYNENGMDPLKLIQTCCFKKVNKLKLVGFDYLQLERTLPQNIHELEIIGGQLFINDIMVLQKLSYSGNGRVTFMNEFPNIQHIYITGAQLVIYNQKIIYNIKDIQFRMMQTQQITFLSLISAQIFNADFLSKYNQLEHLNLSNNTISDVSFLKNLAKLQHLNISNNKIFSINVLKTFAKLVHFDASHNKIQDVKALGNNSDLEYLDISNNPVKYICLNKLTKLQHVNMINTEIYELSTIFEQRELTTFQVSSHRITSKEHVSFISIIFNNYNLINLGISGYNLQCIQSLNSFYNLQGLKQLDISRSQLSDISILSNFITLETLNISKNIIPNISVIQNFPHLTQLIGGFNQIRDISVILQCPKLQYIDLSHNLIVDIPQVNHKIKHLDISFNQIYKLPSIIFNNFDQILLQNNYISHLQNEIDLPQIGYQNIPDQKYIDLNSLDLNLQQLLHDCIINSKLISFNTKNQEYITKFDKYIQQSNFTDLDNLYGFSNWNYYKQMNQFNKLEIVSDDYIQGVNLCESQNIDAIILKRCMNVRFNRVNYNITALVVKSCNLQCIYGIEQMQQLKLLNLSDNCLTDISSLQGLHNLEYLSLEDNQVADISPISELNKLVVLIMTYKKVNPTDERASLNFELMPTNLNVLVVKWYYLRSLQGIHKLYKLQYLNLSFNQLRDIKQLQYLVSLNNLNISNNDLVFIKPLCNLRQLLHLDVSDNSIPNCQITQIKNQLKVWINSDSQNTDSKYNKQYLVNIKCVELTYQNLIRTKISRTCKKYKYQDQKVKVQLQLIDYCNKVNFMYSFIDNVLKATYMDTTQ</sequence>
<reference evidence="4 5" key="2">
    <citation type="submission" date="2024-07" db="EMBL/GenBank/DDBJ databases">
        <authorList>
            <person name="Akdeniz Z."/>
        </authorList>
    </citation>
    <scope>NUCLEOTIDE SEQUENCE [LARGE SCALE GENOMIC DNA]</scope>
</reference>
<reference evidence="3" key="1">
    <citation type="submission" date="2023-06" db="EMBL/GenBank/DDBJ databases">
        <authorList>
            <person name="Kurt Z."/>
        </authorList>
    </citation>
    <scope>NUCLEOTIDE SEQUENCE</scope>
</reference>
<gene>
    <name evidence="4" type="ORF">HINF_LOCUS21588</name>
    <name evidence="3" type="ORF">HINF_LOCUS53766</name>
</gene>
<evidence type="ECO:0000256" key="2">
    <source>
        <dbReference type="ARBA" id="ARBA00022737"/>
    </source>
</evidence>
<keyword evidence="2" id="KW-0677">Repeat</keyword>
<dbReference type="SMART" id="SM00369">
    <property type="entry name" value="LRR_TYP"/>
    <property type="match status" value="8"/>
</dbReference>
<dbReference type="InterPro" id="IPR025875">
    <property type="entry name" value="Leu-rich_rpt_4"/>
</dbReference>
<evidence type="ECO:0000313" key="3">
    <source>
        <dbReference type="EMBL" id="CAI9966121.1"/>
    </source>
</evidence>
<proteinExistence type="predicted"/>
<dbReference type="EMBL" id="CATOUU010000998">
    <property type="protein sequence ID" value="CAI9966121.1"/>
    <property type="molecule type" value="Genomic_DNA"/>
</dbReference>
<dbReference type="AlphaFoldDB" id="A0AA86QU72"/>
<evidence type="ECO:0000313" key="5">
    <source>
        <dbReference type="Proteomes" id="UP001642409"/>
    </source>
</evidence>
<dbReference type="Proteomes" id="UP001642409">
    <property type="component" value="Unassembled WGS sequence"/>
</dbReference>
<protein>
    <submittedName>
        <fullName evidence="3">Uncharacterized protein</fullName>
    </submittedName>
</protein>
<dbReference type="Gene3D" id="3.80.10.10">
    <property type="entry name" value="Ribonuclease Inhibitor"/>
    <property type="match status" value="3"/>
</dbReference>
<dbReference type="SMART" id="SM00365">
    <property type="entry name" value="LRR_SD22"/>
    <property type="match status" value="7"/>
</dbReference>
<dbReference type="InterPro" id="IPR032675">
    <property type="entry name" value="LRR_dom_sf"/>
</dbReference>
<dbReference type="PANTHER" id="PTHR46652:SF3">
    <property type="entry name" value="LEUCINE-RICH REPEAT-CONTAINING PROTEIN 9"/>
    <property type="match status" value="1"/>
</dbReference>
<dbReference type="PANTHER" id="PTHR46652">
    <property type="entry name" value="LEUCINE-RICH REPEAT AND IQ DOMAIN-CONTAINING PROTEIN 1-RELATED"/>
    <property type="match status" value="1"/>
</dbReference>
<comment type="caution">
    <text evidence="3">The sequence shown here is derived from an EMBL/GenBank/DDBJ whole genome shotgun (WGS) entry which is preliminary data.</text>
</comment>
<keyword evidence="5" id="KW-1185">Reference proteome</keyword>
<dbReference type="PROSITE" id="PS51450">
    <property type="entry name" value="LRR"/>
    <property type="match status" value="8"/>
</dbReference>
<organism evidence="3">
    <name type="scientific">Hexamita inflata</name>
    <dbReference type="NCBI Taxonomy" id="28002"/>
    <lineage>
        <taxon>Eukaryota</taxon>
        <taxon>Metamonada</taxon>
        <taxon>Diplomonadida</taxon>
        <taxon>Hexamitidae</taxon>
        <taxon>Hexamitinae</taxon>
        <taxon>Hexamita</taxon>
    </lineage>
</organism>
<name>A0AA86QU72_9EUKA</name>
<evidence type="ECO:0000313" key="4">
    <source>
        <dbReference type="EMBL" id="CAL6009409.1"/>
    </source>
</evidence>
<dbReference type="InterPro" id="IPR003591">
    <property type="entry name" value="Leu-rich_rpt_typical-subtyp"/>
</dbReference>
<keyword evidence="1" id="KW-0433">Leucine-rich repeat</keyword>
<accession>A0AA86QU72</accession>
<dbReference type="InterPro" id="IPR001611">
    <property type="entry name" value="Leu-rich_rpt"/>
</dbReference>
<evidence type="ECO:0000256" key="1">
    <source>
        <dbReference type="ARBA" id="ARBA00022614"/>
    </source>
</evidence>
<dbReference type="Pfam" id="PF13516">
    <property type="entry name" value="LRR_6"/>
    <property type="match status" value="1"/>
</dbReference>
<dbReference type="SUPFAM" id="SSF52058">
    <property type="entry name" value="L domain-like"/>
    <property type="match status" value="2"/>
</dbReference>
<dbReference type="Pfam" id="PF12799">
    <property type="entry name" value="LRR_4"/>
    <property type="match status" value="2"/>
</dbReference>
<dbReference type="EMBL" id="CAXDID020000059">
    <property type="protein sequence ID" value="CAL6009409.1"/>
    <property type="molecule type" value="Genomic_DNA"/>
</dbReference>
<dbReference type="InterPro" id="IPR050836">
    <property type="entry name" value="SDS22/Internalin_LRR"/>
</dbReference>